<accession>A0A365MSN6</accession>
<feature type="compositionally biased region" description="Acidic residues" evidence="2">
    <location>
        <begin position="69"/>
        <end position="79"/>
    </location>
</feature>
<evidence type="ECO:0000256" key="2">
    <source>
        <dbReference type="SAM" id="MobiDB-lite"/>
    </source>
</evidence>
<comment type="caution">
    <text evidence="3">The sequence shown here is derived from an EMBL/GenBank/DDBJ whole genome shotgun (WGS) entry which is preliminary data.</text>
</comment>
<name>A0A365MSN6_GIBIN</name>
<evidence type="ECO:0000313" key="4">
    <source>
        <dbReference type="Proteomes" id="UP000251714"/>
    </source>
</evidence>
<sequence>MASKNGGNTKKNSGKWVRRQTEGSTIATRLGQRPGRSEANREINLRLRRSQRLQSMRPEPLPAPPHTVEEEEEEAEEGFSAESQGVQTVTSTSSPGTSAQMSSAHHEPSRARRPIPSDWKPPLAIGESLGDNLSRLEEAERSVLQWEAIVENARIAQPLADLSGLEQQLQKARQIFSQMEDTDENLMPVDELETTKQRRIQRRMSLLKASLDRSECPVGDINIRAAIQAYESGRIKCWDKWTVLYAGNVVDFCPSYESFTLDRDERLDRYHGMYGDGWLWYEAPLAPKGNYQPEQLMAATWAQPSGSWGVLADYHAHAWSIHMGFQRVKGFHSRFSARLSDRNRKDIGKVLTYETRMRELGTPEKGMCFVEDDSTAPRVCFLMQLDSGATHPSLHKTDIAYLAINSKTYPAQTHTTVVTASSTTVAALYEIRVDICRHNGESLVGEEPVFPNDRRQIGGIVPVMVLVDSTEDQSKPLDEWYIEALKNGEDVSEEAMAARYKGQDECRLSGMLPFQVCYFSGAPGAPTFWFGEDRRDVLGADRMPGHQRWERHKEAYIVERPAEFEDLDRPTVIFEHQGNGIRLLDRDSKEDKSTSILSIERQSVLKAGGTLQKGPLPGNGSSTKSPSAALMFCEDKAVVFGRIGEN</sequence>
<feature type="compositionally biased region" description="Low complexity" evidence="2">
    <location>
        <begin position="83"/>
        <end position="98"/>
    </location>
</feature>
<feature type="compositionally biased region" description="Basic and acidic residues" evidence="2">
    <location>
        <begin position="35"/>
        <end position="45"/>
    </location>
</feature>
<dbReference type="AlphaFoldDB" id="A0A365MSN6"/>
<feature type="compositionally biased region" description="Low complexity" evidence="2">
    <location>
        <begin position="1"/>
        <end position="11"/>
    </location>
</feature>
<reference evidence="3 4" key="1">
    <citation type="submission" date="2017-12" db="EMBL/GenBank/DDBJ databases">
        <title>Genome sequence of the mycotoxigenic crop pathogen Fusarium proliferatum, strain ITEM 2341 from Date Palm.</title>
        <authorList>
            <person name="Almiman B.F."/>
            <person name="Shittu T.A."/>
            <person name="Muthumeenakshi S."/>
            <person name="Baroncelli R."/>
            <person name="Sreenivasaprasada S."/>
        </authorList>
    </citation>
    <scope>NUCLEOTIDE SEQUENCE [LARGE SCALE GENOMIC DNA]</scope>
    <source>
        <strain evidence="3 4">ITEM 2341</strain>
    </source>
</reference>
<gene>
    <name evidence="3" type="ORF">FPRO05_04600</name>
</gene>
<dbReference type="EMBL" id="PKMI01000050">
    <property type="protein sequence ID" value="RBA11428.1"/>
    <property type="molecule type" value="Genomic_DNA"/>
</dbReference>
<evidence type="ECO:0000256" key="1">
    <source>
        <dbReference type="SAM" id="Coils"/>
    </source>
</evidence>
<feature type="coiled-coil region" evidence="1">
    <location>
        <begin position="136"/>
        <end position="182"/>
    </location>
</feature>
<organism evidence="3 4">
    <name type="scientific">Gibberella intermedia</name>
    <name type="common">Bulb rot disease fungus</name>
    <name type="synonym">Fusarium proliferatum</name>
    <dbReference type="NCBI Taxonomy" id="948311"/>
    <lineage>
        <taxon>Eukaryota</taxon>
        <taxon>Fungi</taxon>
        <taxon>Dikarya</taxon>
        <taxon>Ascomycota</taxon>
        <taxon>Pezizomycotina</taxon>
        <taxon>Sordariomycetes</taxon>
        <taxon>Hypocreomycetidae</taxon>
        <taxon>Hypocreales</taxon>
        <taxon>Nectriaceae</taxon>
        <taxon>Fusarium</taxon>
        <taxon>Fusarium fujikuroi species complex</taxon>
    </lineage>
</organism>
<proteinExistence type="predicted"/>
<feature type="region of interest" description="Disordered" evidence="2">
    <location>
        <begin position="1"/>
        <end position="122"/>
    </location>
</feature>
<protein>
    <submittedName>
        <fullName evidence="3">Uncharacterized protein</fullName>
    </submittedName>
</protein>
<keyword evidence="1" id="KW-0175">Coiled coil</keyword>
<dbReference type="Proteomes" id="UP000251714">
    <property type="component" value="Unassembled WGS sequence"/>
</dbReference>
<evidence type="ECO:0000313" key="3">
    <source>
        <dbReference type="EMBL" id="RBA11428.1"/>
    </source>
</evidence>